<feature type="transmembrane region" description="Helical" evidence="2">
    <location>
        <begin position="496"/>
        <end position="515"/>
    </location>
</feature>
<feature type="transmembrane region" description="Helical" evidence="2">
    <location>
        <begin position="466"/>
        <end position="484"/>
    </location>
</feature>
<dbReference type="Proteomes" id="UP001152797">
    <property type="component" value="Unassembled WGS sequence"/>
</dbReference>
<evidence type="ECO:0000256" key="1">
    <source>
        <dbReference type="SAM" id="MobiDB-lite"/>
    </source>
</evidence>
<feature type="transmembrane region" description="Helical" evidence="2">
    <location>
        <begin position="315"/>
        <end position="333"/>
    </location>
</feature>
<dbReference type="EMBL" id="CAMXCT010004024">
    <property type="protein sequence ID" value="CAI4007376.1"/>
    <property type="molecule type" value="Genomic_DNA"/>
</dbReference>
<comment type="caution">
    <text evidence="3">The sequence shown here is derived from an EMBL/GenBank/DDBJ whole genome shotgun (WGS) entry which is preliminary data.</text>
</comment>
<protein>
    <submittedName>
        <fullName evidence="3">Uncharacterized protein</fullName>
    </submittedName>
</protein>
<evidence type="ECO:0000313" key="3">
    <source>
        <dbReference type="EMBL" id="CAI4007376.1"/>
    </source>
</evidence>
<feature type="non-terminal residue" evidence="3">
    <location>
        <position position="1"/>
    </location>
</feature>
<evidence type="ECO:0000313" key="5">
    <source>
        <dbReference type="Proteomes" id="UP001152797"/>
    </source>
</evidence>
<dbReference type="AlphaFoldDB" id="A0A9P1GAX8"/>
<accession>A0A9P1GAX8</accession>
<evidence type="ECO:0000313" key="4">
    <source>
        <dbReference type="EMBL" id="CAL4794688.1"/>
    </source>
</evidence>
<reference evidence="3" key="1">
    <citation type="submission" date="2022-10" db="EMBL/GenBank/DDBJ databases">
        <authorList>
            <person name="Chen Y."/>
            <person name="Dougan E. K."/>
            <person name="Chan C."/>
            <person name="Rhodes N."/>
            <person name="Thang M."/>
        </authorList>
    </citation>
    <scope>NUCLEOTIDE SEQUENCE</scope>
</reference>
<feature type="transmembrane region" description="Helical" evidence="2">
    <location>
        <begin position="276"/>
        <end position="295"/>
    </location>
</feature>
<proteinExistence type="predicted"/>
<gene>
    <name evidence="3" type="ORF">C1SCF055_LOCUS32937</name>
</gene>
<organism evidence="3">
    <name type="scientific">Cladocopium goreaui</name>
    <dbReference type="NCBI Taxonomy" id="2562237"/>
    <lineage>
        <taxon>Eukaryota</taxon>
        <taxon>Sar</taxon>
        <taxon>Alveolata</taxon>
        <taxon>Dinophyceae</taxon>
        <taxon>Suessiales</taxon>
        <taxon>Symbiodiniaceae</taxon>
        <taxon>Cladocopium</taxon>
    </lineage>
</organism>
<dbReference type="EMBL" id="CAMXCT030004024">
    <property type="protein sequence ID" value="CAL4794688.1"/>
    <property type="molecule type" value="Genomic_DNA"/>
</dbReference>
<name>A0A9P1GAX8_9DINO</name>
<feature type="transmembrane region" description="Helical" evidence="2">
    <location>
        <begin position="142"/>
        <end position="161"/>
    </location>
</feature>
<evidence type="ECO:0000256" key="2">
    <source>
        <dbReference type="SAM" id="Phobius"/>
    </source>
</evidence>
<feature type="transmembrane region" description="Helical" evidence="2">
    <location>
        <begin position="187"/>
        <end position="206"/>
    </location>
</feature>
<keyword evidence="5" id="KW-1185">Reference proteome</keyword>
<sequence>PRRYGAPAWNNQRFPMEISPELLAEVGISFEEQSDPVEGASSGPSEFSGSFMEPKPESMGSIREKKLIDMKHLEVESDIIRGISLQKTLRSFGAVWMKSHPGKRRERWERSIQVQRFDLFLSHTWLTNGRWKVLSLLLQSSWPIFLVGWIIAVLAAIPLHFMEDLPSVLSYTCTSFAYEGSCTLRVYTHYFGMMGGILGLLLAPYIPSFREKMCFLDVVSIHQADQVYMQRGIYAIGGFLAVSAELQILWDRPYFDRLWCVFELAAFRTCNPQGKISLTPLFVEACLVFGLVVLYARTSLHWLFPALNWPEELSYALHAVIILPFLHYCRGILHKKRQMIQDLRNFDLTRVQCSSSFDRDFIQAGICKWYGSSEAFTIYVKGPLADELAEPFSRFRVPQPYWAVLAAPLISFELCWILAIINAGASVQGVAWMCWIRTSHVLLELTEIKFVVEACDYFAEPSNLNLVKTSCVWLGLIAMIFIIWQLQYVLEAAGELPAFMSSLLVVVIFIIFVLGEVNLLPDMWKARTAFQAQKAES</sequence>
<reference evidence="4 5" key="2">
    <citation type="submission" date="2024-05" db="EMBL/GenBank/DDBJ databases">
        <authorList>
            <person name="Chen Y."/>
            <person name="Shah S."/>
            <person name="Dougan E. K."/>
            <person name="Thang M."/>
            <person name="Chan C."/>
        </authorList>
    </citation>
    <scope>NUCLEOTIDE SEQUENCE [LARGE SCALE GENOMIC DNA]</scope>
</reference>
<keyword evidence="2" id="KW-0472">Membrane</keyword>
<dbReference type="EMBL" id="CAMXCT020004024">
    <property type="protein sequence ID" value="CAL1160751.1"/>
    <property type="molecule type" value="Genomic_DNA"/>
</dbReference>
<keyword evidence="2" id="KW-0812">Transmembrane</keyword>
<feature type="region of interest" description="Disordered" evidence="1">
    <location>
        <begin position="33"/>
        <end position="59"/>
    </location>
</feature>
<keyword evidence="2" id="KW-1133">Transmembrane helix</keyword>